<reference evidence="5" key="1">
    <citation type="journal article" date="2011" name="Nat. Genet.">
        <title>The Arabidopsis lyrata genome sequence and the basis of rapid genome size change.</title>
        <authorList>
            <person name="Hu T.T."/>
            <person name="Pattyn P."/>
            <person name="Bakker E.G."/>
            <person name="Cao J."/>
            <person name="Cheng J.-F."/>
            <person name="Clark R.M."/>
            <person name="Fahlgren N."/>
            <person name="Fawcett J.A."/>
            <person name="Grimwood J."/>
            <person name="Gundlach H."/>
            <person name="Haberer G."/>
            <person name="Hollister J.D."/>
            <person name="Ossowski S."/>
            <person name="Ottilar R.P."/>
            <person name="Salamov A.A."/>
            <person name="Schneeberger K."/>
            <person name="Spannagl M."/>
            <person name="Wang X."/>
            <person name="Yang L."/>
            <person name="Nasrallah M.E."/>
            <person name="Bergelson J."/>
            <person name="Carrington J.C."/>
            <person name="Gaut B.S."/>
            <person name="Schmutz J."/>
            <person name="Mayer K.F.X."/>
            <person name="Van de Peer Y."/>
            <person name="Grigoriev I.V."/>
            <person name="Nordborg M."/>
            <person name="Weigel D."/>
            <person name="Guo Y.-L."/>
        </authorList>
    </citation>
    <scope>NUCLEOTIDE SEQUENCE [LARGE SCALE GENOMIC DNA]</scope>
    <source>
        <strain evidence="5">cv. MN47</strain>
    </source>
</reference>
<feature type="compositionally biased region" description="Acidic residues" evidence="2">
    <location>
        <begin position="32"/>
        <end position="45"/>
    </location>
</feature>
<evidence type="ECO:0000256" key="2">
    <source>
        <dbReference type="SAM" id="MobiDB-lite"/>
    </source>
</evidence>
<protein>
    <submittedName>
        <fullName evidence="4">Predicted protein</fullName>
    </submittedName>
</protein>
<feature type="compositionally biased region" description="Polar residues" evidence="2">
    <location>
        <begin position="97"/>
        <end position="110"/>
    </location>
</feature>
<dbReference type="InterPro" id="IPR001878">
    <property type="entry name" value="Znf_CCHC"/>
</dbReference>
<keyword evidence="1" id="KW-0862">Zinc</keyword>
<evidence type="ECO:0000256" key="1">
    <source>
        <dbReference type="PROSITE-ProRule" id="PRU00047"/>
    </source>
</evidence>
<keyword evidence="1" id="KW-0863">Zinc-finger</keyword>
<proteinExistence type="predicted"/>
<dbReference type="GO" id="GO:0008270">
    <property type="term" value="F:zinc ion binding"/>
    <property type="evidence" value="ECO:0007669"/>
    <property type="project" value="UniProtKB-KW"/>
</dbReference>
<dbReference type="Gramene" id="Al_scaffold_0002_1414">
    <property type="protein sequence ID" value="Al_scaffold_0002_1414"/>
    <property type="gene ID" value="Al_scaffold_0002_1414"/>
</dbReference>
<dbReference type="GO" id="GO:0003676">
    <property type="term" value="F:nucleic acid binding"/>
    <property type="evidence" value="ECO:0007669"/>
    <property type="project" value="InterPro"/>
</dbReference>
<dbReference type="PROSITE" id="PS50158">
    <property type="entry name" value="ZF_CCHC"/>
    <property type="match status" value="1"/>
</dbReference>
<dbReference type="InterPro" id="IPR036875">
    <property type="entry name" value="Znf_CCHC_sf"/>
</dbReference>
<evidence type="ECO:0000259" key="3">
    <source>
        <dbReference type="PROSITE" id="PS50158"/>
    </source>
</evidence>
<keyword evidence="1" id="KW-0479">Metal-binding</keyword>
<dbReference type="AlphaFoldDB" id="D7KVN5"/>
<feature type="region of interest" description="Disordered" evidence="2">
    <location>
        <begin position="1"/>
        <end position="45"/>
    </location>
</feature>
<dbReference type="EMBL" id="GL348714">
    <property type="protein sequence ID" value="EFH63400.1"/>
    <property type="molecule type" value="Genomic_DNA"/>
</dbReference>
<dbReference type="Gene3D" id="4.10.60.10">
    <property type="entry name" value="Zinc finger, CCHC-type"/>
    <property type="match status" value="1"/>
</dbReference>
<keyword evidence="5" id="KW-1185">Reference proteome</keyword>
<gene>
    <name evidence="4" type="ORF">ARALYDRAFT_676264</name>
</gene>
<feature type="region of interest" description="Disordered" evidence="2">
    <location>
        <begin position="74"/>
        <end position="110"/>
    </location>
</feature>
<evidence type="ECO:0000313" key="4">
    <source>
        <dbReference type="EMBL" id="EFH63400.1"/>
    </source>
</evidence>
<sequence>MSDDNDEAEPERNLKMVEDESDPSDPDYATPNEEESDSDESDYDVECYDEVMERFHLEVEDSTKPKRIMHCKKCGQGGHNSRSCAKRAKRTHGEGSGSQSTELMSQVDQA</sequence>
<feature type="domain" description="CCHC-type" evidence="3">
    <location>
        <begin position="71"/>
        <end position="84"/>
    </location>
</feature>
<accession>D7KVN5</accession>
<organism evidence="5">
    <name type="scientific">Arabidopsis lyrata subsp. lyrata</name>
    <name type="common">Lyre-leaved rock-cress</name>
    <dbReference type="NCBI Taxonomy" id="81972"/>
    <lineage>
        <taxon>Eukaryota</taxon>
        <taxon>Viridiplantae</taxon>
        <taxon>Streptophyta</taxon>
        <taxon>Embryophyta</taxon>
        <taxon>Tracheophyta</taxon>
        <taxon>Spermatophyta</taxon>
        <taxon>Magnoliopsida</taxon>
        <taxon>eudicotyledons</taxon>
        <taxon>Gunneridae</taxon>
        <taxon>Pentapetalae</taxon>
        <taxon>rosids</taxon>
        <taxon>malvids</taxon>
        <taxon>Brassicales</taxon>
        <taxon>Brassicaceae</taxon>
        <taxon>Camelineae</taxon>
        <taxon>Arabidopsis</taxon>
    </lineage>
</organism>
<evidence type="ECO:0000313" key="5">
    <source>
        <dbReference type="Proteomes" id="UP000008694"/>
    </source>
</evidence>
<dbReference type="SUPFAM" id="SSF57756">
    <property type="entry name" value="Retrovirus zinc finger-like domains"/>
    <property type="match status" value="1"/>
</dbReference>
<name>D7KVN5_ARALL</name>
<dbReference type="HOGENOM" id="CLU_2174431_0_0_1"/>
<dbReference type="Proteomes" id="UP000008694">
    <property type="component" value="Unassembled WGS sequence"/>
</dbReference>